<sequence length="198" mass="22608">MSRPHSLSLPLRLLAMLRKGALRFCADTRGTFSIETVLVVPLLFWSVVVSYVFVDAYRMQGQNVRATYTIGDLLSRQDARQLTPAYVRGLGDLHHYLTNGRHDTWIRVTGIRWRGTVEEYELMWSEPSSGDHPRVTKATLPDLLHQVPDLANGDMVILVESWMTFTPLFELAGFGTQEFHHQMSVSPRFAPQLLMDYS</sequence>
<proteinExistence type="predicted"/>
<accession>A0A438AIQ7</accession>
<dbReference type="OrthoDB" id="7876207at2"/>
<gene>
    <name evidence="2" type="ORF">EKE94_06945</name>
</gene>
<name>A0A438AIQ7_9RHOB</name>
<comment type="caution">
    <text evidence="2">The sequence shown here is derived from an EMBL/GenBank/DDBJ whole genome shotgun (WGS) entry which is preliminary data.</text>
</comment>
<dbReference type="RefSeq" id="WP_127905874.1">
    <property type="nucleotide sequence ID" value="NZ_RQXX01000002.1"/>
</dbReference>
<reference evidence="2 3" key="1">
    <citation type="submission" date="2018-11" db="EMBL/GenBank/DDBJ databases">
        <title>Mesobaculum littorinae gen. nov., sp. nov., isolated from Littorina scabra that represents a novel genus of the order Rhodobacteraceae.</title>
        <authorList>
            <person name="Li F."/>
        </authorList>
    </citation>
    <scope>NUCLEOTIDE SEQUENCE [LARGE SCALE GENOMIC DNA]</scope>
    <source>
        <strain evidence="2 3">M0103</strain>
    </source>
</reference>
<keyword evidence="1" id="KW-1133">Transmembrane helix</keyword>
<organism evidence="2 3">
    <name type="scientific">Mesobaculum littorinae</name>
    <dbReference type="NCBI Taxonomy" id="2486419"/>
    <lineage>
        <taxon>Bacteria</taxon>
        <taxon>Pseudomonadati</taxon>
        <taxon>Pseudomonadota</taxon>
        <taxon>Alphaproteobacteria</taxon>
        <taxon>Rhodobacterales</taxon>
        <taxon>Roseobacteraceae</taxon>
        <taxon>Mesobaculum</taxon>
    </lineage>
</organism>
<evidence type="ECO:0000313" key="3">
    <source>
        <dbReference type="Proteomes" id="UP000285908"/>
    </source>
</evidence>
<keyword evidence="1" id="KW-0472">Membrane</keyword>
<keyword evidence="3" id="KW-1185">Reference proteome</keyword>
<dbReference type="AlphaFoldDB" id="A0A438AIQ7"/>
<evidence type="ECO:0000256" key="1">
    <source>
        <dbReference type="SAM" id="Phobius"/>
    </source>
</evidence>
<evidence type="ECO:0000313" key="2">
    <source>
        <dbReference type="EMBL" id="RVV98643.1"/>
    </source>
</evidence>
<protein>
    <submittedName>
        <fullName evidence="2">Pilus assembly protein</fullName>
    </submittedName>
</protein>
<dbReference type="EMBL" id="RQXX01000002">
    <property type="protein sequence ID" value="RVV98643.1"/>
    <property type="molecule type" value="Genomic_DNA"/>
</dbReference>
<keyword evidence="1" id="KW-0812">Transmembrane</keyword>
<dbReference type="Proteomes" id="UP000285908">
    <property type="component" value="Unassembled WGS sequence"/>
</dbReference>
<feature type="transmembrane region" description="Helical" evidence="1">
    <location>
        <begin position="33"/>
        <end position="54"/>
    </location>
</feature>